<keyword evidence="3" id="KW-0378">Hydrolase</keyword>
<gene>
    <name evidence="9" type="ORF">AT746_13575</name>
</gene>
<dbReference type="PANTHER" id="PTHR43690">
    <property type="entry name" value="NARDILYSIN"/>
    <property type="match status" value="1"/>
</dbReference>
<evidence type="ECO:0000313" key="10">
    <source>
        <dbReference type="Proteomes" id="UP000068447"/>
    </source>
</evidence>
<dbReference type="InterPro" id="IPR011765">
    <property type="entry name" value="Pept_M16_N"/>
</dbReference>
<dbReference type="GO" id="GO:0006508">
    <property type="term" value="P:proteolysis"/>
    <property type="evidence" value="ECO:0007669"/>
    <property type="project" value="UniProtKB-KW"/>
</dbReference>
<keyword evidence="10" id="KW-1185">Reference proteome</keyword>
<evidence type="ECO:0000256" key="4">
    <source>
        <dbReference type="ARBA" id="ARBA00022833"/>
    </source>
</evidence>
<evidence type="ECO:0000256" key="2">
    <source>
        <dbReference type="ARBA" id="ARBA00022670"/>
    </source>
</evidence>
<feature type="domain" description="Peptidase M16 C-terminal" evidence="8">
    <location>
        <begin position="214"/>
        <end position="389"/>
    </location>
</feature>
<keyword evidence="4" id="KW-0862">Zinc</keyword>
<evidence type="ECO:0000256" key="1">
    <source>
        <dbReference type="ARBA" id="ARBA00007261"/>
    </source>
</evidence>
<dbReference type="InterPro" id="IPR050626">
    <property type="entry name" value="Peptidase_M16"/>
</dbReference>
<feature type="compositionally biased region" description="Low complexity" evidence="6">
    <location>
        <begin position="23"/>
        <end position="37"/>
    </location>
</feature>
<dbReference type="AlphaFoldDB" id="A0A0U2Z8C9"/>
<evidence type="ECO:0000259" key="8">
    <source>
        <dbReference type="Pfam" id="PF05193"/>
    </source>
</evidence>
<feature type="domain" description="Peptidase M16 C-terminal" evidence="8">
    <location>
        <begin position="684"/>
        <end position="860"/>
    </location>
</feature>
<proteinExistence type="inferred from homology"/>
<evidence type="ECO:0000256" key="5">
    <source>
        <dbReference type="ARBA" id="ARBA00023049"/>
    </source>
</evidence>
<dbReference type="Gene3D" id="3.30.830.10">
    <property type="entry name" value="Metalloenzyme, LuxS/M16 peptidase-like"/>
    <property type="match status" value="4"/>
</dbReference>
<dbReference type="PROSITE" id="PS51257">
    <property type="entry name" value="PROKAR_LIPOPROTEIN"/>
    <property type="match status" value="1"/>
</dbReference>
<name>A0A0U2Z8C9_9ALTE</name>
<dbReference type="STRING" id="1526571.AT746_13575"/>
<dbReference type="OrthoDB" id="9811314at2"/>
<evidence type="ECO:0000313" key="9">
    <source>
        <dbReference type="EMBL" id="ALS99187.1"/>
    </source>
</evidence>
<dbReference type="Pfam" id="PF05193">
    <property type="entry name" value="Peptidase_M16_C"/>
    <property type="match status" value="2"/>
</dbReference>
<feature type="region of interest" description="Disordered" evidence="6">
    <location>
        <begin position="21"/>
        <end position="41"/>
    </location>
</feature>
<dbReference type="Pfam" id="PF00675">
    <property type="entry name" value="Peptidase_M16"/>
    <property type="match status" value="2"/>
</dbReference>
<evidence type="ECO:0000259" key="7">
    <source>
        <dbReference type="Pfam" id="PF00675"/>
    </source>
</evidence>
<dbReference type="SUPFAM" id="SSF63411">
    <property type="entry name" value="LuxS/MPP-like metallohydrolase"/>
    <property type="match status" value="4"/>
</dbReference>
<keyword evidence="5" id="KW-0482">Metalloprotease</keyword>
<dbReference type="EMBL" id="CP013650">
    <property type="protein sequence ID" value="ALS99187.1"/>
    <property type="molecule type" value="Genomic_DNA"/>
</dbReference>
<feature type="domain" description="Peptidase M16 N-terminal" evidence="7">
    <location>
        <begin position="56"/>
        <end position="185"/>
    </location>
</feature>
<dbReference type="Proteomes" id="UP000068447">
    <property type="component" value="Chromosome"/>
</dbReference>
<accession>A0A0U2Z8C9</accession>
<dbReference type="GO" id="GO:0046872">
    <property type="term" value="F:metal ion binding"/>
    <property type="evidence" value="ECO:0007669"/>
    <property type="project" value="InterPro"/>
</dbReference>
<comment type="similarity">
    <text evidence="1">Belongs to the peptidase M16 family.</text>
</comment>
<dbReference type="PANTHER" id="PTHR43690:SF35">
    <property type="entry name" value="NON-CATALYTIC MEMBER OF PEPTIDASE SUBFAMILY M16B-RELATED"/>
    <property type="match status" value="1"/>
</dbReference>
<sequence>MTNKWLWIALLSLGLSGCQNPPSDSSVSAEQQQASSSPDTLSLDYEKYQLDNGLTVILHQDKSDPLVAVSTLVHVGSSREKPGRTGFAHFFEHMAFNDSENVPQGANRKMIEELGGSRNGGTWSDATIYYEVVPKDAFEKVMWIDSDRLGYMINTVTQGALEREKQVVKNEKRQRVDNRPYGHTDHVIRKNLYPEGHPYSWTVIGELDDLQAATLSDVKEFYQRFYGPANATLVIAGDIDIEQTKVMVEAWFGEIKASEPVPDMQPMPVELERSRSLYHLDKFARVPELRMTLPTVEDYHPDSYALEILGEILSFGKRAPLYKAIVEEGKLAPGVSSSQDSSELAGTFTIRVRANAGQDLDAVEQTIHKALQQFEQQGFSDNDLKRIKARQETSFYRGIASNLNKAFQLGVYEEFAGDPGFVTEDISRLKAVTREDVMRVYQQYIKDKPYILTSFVPHNEPDLIVDGAIAAHVKEEAIVEGAEQEFDADSIADYKKTPTLHDRSEPPLGEPPVVTMPEISRSNIDNGMTLYHLPHNELPIVEFILRIESGAILEAQDKLGQVNLLGELMNEGTANKTPEQLEDAIGLLGASISVNGGFESVMISGTTLARNFEATMDLVTEMLLEPRFDETEFERLKARRLNLIQQSKANPSRVASTAFYRQLYGTEHRVGMPTAGTMETISELTLDDMKTFYQQKLSPQNASLHVVGDISEAQIRGAIKPLTKRWQGEPVAIPALPDVEPIEQAKVFFIDIPGAKQSVIMAGKPAMEGRHPDYYPFYVAQNRLGGGSSARLFQTLRIEKGYTYGAYSGISRRNYVAPFVVQSQVRANVTLESLQLFRELIGQYDETYTQQDLDNTKNLLLKRNALRFETTGDLVQMMFDIDRLDLPLNFLEQDQKVLQEMPLEQARATFKKYGEEQQMHYIVVGDAETQLPGVREFSKSEPILLDRDGKLLQTL</sequence>
<feature type="domain" description="Peptidase M16 N-terminal" evidence="7">
    <location>
        <begin position="540"/>
        <end position="665"/>
    </location>
</feature>
<dbReference type="RefSeq" id="WP_062481175.1">
    <property type="nucleotide sequence ID" value="NZ_CP013650.1"/>
</dbReference>
<organism evidence="9 10">
    <name type="scientific">Lacimicrobium alkaliphilum</name>
    <dbReference type="NCBI Taxonomy" id="1526571"/>
    <lineage>
        <taxon>Bacteria</taxon>
        <taxon>Pseudomonadati</taxon>
        <taxon>Pseudomonadota</taxon>
        <taxon>Gammaproteobacteria</taxon>
        <taxon>Alteromonadales</taxon>
        <taxon>Alteromonadaceae</taxon>
        <taxon>Lacimicrobium</taxon>
    </lineage>
</organism>
<reference evidence="9 10" key="1">
    <citation type="submission" date="2015-12" db="EMBL/GenBank/DDBJ databases">
        <title>Complete genome of Lacimicrobium alkaliphilum KCTC 32984.</title>
        <authorList>
            <person name="Kim S.-G."/>
            <person name="Lee Y.-J."/>
        </authorList>
    </citation>
    <scope>NUCLEOTIDE SEQUENCE [LARGE SCALE GENOMIC DNA]</scope>
    <source>
        <strain evidence="9 10">YelD216</strain>
    </source>
</reference>
<dbReference type="GO" id="GO:0008237">
    <property type="term" value="F:metallopeptidase activity"/>
    <property type="evidence" value="ECO:0007669"/>
    <property type="project" value="UniProtKB-KW"/>
</dbReference>
<evidence type="ECO:0000256" key="3">
    <source>
        <dbReference type="ARBA" id="ARBA00022801"/>
    </source>
</evidence>
<dbReference type="InterPro" id="IPR007863">
    <property type="entry name" value="Peptidase_M16_C"/>
</dbReference>
<keyword evidence="2" id="KW-0645">Protease</keyword>
<protein>
    <submittedName>
        <fullName evidence="9">Peptidase M16</fullName>
    </submittedName>
</protein>
<evidence type="ECO:0000256" key="6">
    <source>
        <dbReference type="SAM" id="MobiDB-lite"/>
    </source>
</evidence>
<dbReference type="KEGG" id="lal:AT746_13575"/>
<dbReference type="InterPro" id="IPR011249">
    <property type="entry name" value="Metalloenz_LuxS/M16"/>
</dbReference>